<accession>A0A0C4DUB5</accession>
<protein>
    <submittedName>
        <fullName evidence="1 2">Uncharacterized protein</fullName>
    </submittedName>
</protein>
<dbReference type="EMBL" id="ADBL01000851">
    <property type="status" value="NOT_ANNOTATED_CDS"/>
    <property type="molecule type" value="Genomic_DNA"/>
</dbReference>
<evidence type="ECO:0000313" key="1">
    <source>
        <dbReference type="EMBL" id="KLU84512.1"/>
    </source>
</evidence>
<reference evidence="1" key="3">
    <citation type="submission" date="2011-03" db="EMBL/GenBank/DDBJ databases">
        <title>Annotation of Magnaporthe poae ATCC 64411.</title>
        <authorList>
            <person name="Ma L.-J."/>
            <person name="Dead R."/>
            <person name="Young S.K."/>
            <person name="Zeng Q."/>
            <person name="Gargeya S."/>
            <person name="Fitzgerald M."/>
            <person name="Haas B."/>
            <person name="Abouelleil A."/>
            <person name="Alvarado L."/>
            <person name="Arachchi H.M."/>
            <person name="Berlin A."/>
            <person name="Brown A."/>
            <person name="Chapman S.B."/>
            <person name="Chen Z."/>
            <person name="Dunbar C."/>
            <person name="Freedman E."/>
            <person name="Gearin G."/>
            <person name="Gellesch M."/>
            <person name="Goldberg J."/>
            <person name="Griggs A."/>
            <person name="Gujja S."/>
            <person name="Heiman D."/>
            <person name="Howarth C."/>
            <person name="Larson L."/>
            <person name="Lui A."/>
            <person name="MacDonald P.J.P."/>
            <person name="Mehta T."/>
            <person name="Montmayeur A."/>
            <person name="Murphy C."/>
            <person name="Neiman D."/>
            <person name="Pearson M."/>
            <person name="Priest M."/>
            <person name="Roberts A."/>
            <person name="Saif S."/>
            <person name="Shea T."/>
            <person name="Shenoy N."/>
            <person name="Sisk P."/>
            <person name="Stolte C."/>
            <person name="Sykes S."/>
            <person name="Yandava C."/>
            <person name="Wortman J."/>
            <person name="Nusbaum C."/>
            <person name="Birren B."/>
        </authorList>
    </citation>
    <scope>NUCLEOTIDE SEQUENCE</scope>
    <source>
        <strain evidence="1">ATCC 64411</strain>
    </source>
</reference>
<dbReference type="VEuPathDB" id="FungiDB:MAPG_03553"/>
<keyword evidence="3" id="KW-1185">Reference proteome</keyword>
<name>A0A0C4DUB5_MAGP6</name>
<organism evidence="2 3">
    <name type="scientific">Magnaporthiopsis poae (strain ATCC 64411 / 73-15)</name>
    <name type="common">Kentucky bluegrass fungus</name>
    <name type="synonym">Magnaporthe poae</name>
    <dbReference type="NCBI Taxonomy" id="644358"/>
    <lineage>
        <taxon>Eukaryota</taxon>
        <taxon>Fungi</taxon>
        <taxon>Dikarya</taxon>
        <taxon>Ascomycota</taxon>
        <taxon>Pezizomycotina</taxon>
        <taxon>Sordariomycetes</taxon>
        <taxon>Sordariomycetidae</taxon>
        <taxon>Magnaporthales</taxon>
        <taxon>Magnaporthaceae</taxon>
        <taxon>Magnaporthiopsis</taxon>
    </lineage>
</organism>
<sequence>MHFQDEMTRPGPEQRLRRREYVQCRGCHPPRAQLPHRRGQYLLGRAPLRQGRRHIRLDLDSSRLPGVSHFAVGWADLPEVSVSLGRRRGYCGGTKQRDVTLKPGAGSTIAPQVIEALVLGGEIVGINASSLEALRNSRLASIELLPFCA</sequence>
<evidence type="ECO:0000313" key="3">
    <source>
        <dbReference type="Proteomes" id="UP000011715"/>
    </source>
</evidence>
<reference evidence="2" key="4">
    <citation type="journal article" date="2015" name="G3 (Bethesda)">
        <title>Genome sequences of three phytopathogenic species of the Magnaporthaceae family of fungi.</title>
        <authorList>
            <person name="Okagaki L.H."/>
            <person name="Nunes C.C."/>
            <person name="Sailsbery J."/>
            <person name="Clay B."/>
            <person name="Brown D."/>
            <person name="John T."/>
            <person name="Oh Y."/>
            <person name="Young N."/>
            <person name="Fitzgerald M."/>
            <person name="Haas B.J."/>
            <person name="Zeng Q."/>
            <person name="Young S."/>
            <person name="Adiconis X."/>
            <person name="Fan L."/>
            <person name="Levin J.Z."/>
            <person name="Mitchell T.K."/>
            <person name="Okubara P.A."/>
            <person name="Farman M.L."/>
            <person name="Kohn L.M."/>
            <person name="Birren B."/>
            <person name="Ma L.-J."/>
            <person name="Dean R.A."/>
        </authorList>
    </citation>
    <scope>NUCLEOTIDE SEQUENCE</scope>
    <source>
        <strain evidence="2">ATCC 64411 / 73-15</strain>
    </source>
</reference>
<gene>
    <name evidence="1" type="ORF">MAPG_03553</name>
</gene>
<reference evidence="3" key="1">
    <citation type="submission" date="2010-05" db="EMBL/GenBank/DDBJ databases">
        <title>The genome sequence of Magnaporthe poae strain ATCC 64411.</title>
        <authorList>
            <person name="Ma L.-J."/>
            <person name="Dead R."/>
            <person name="Young S."/>
            <person name="Zeng Q."/>
            <person name="Koehrsen M."/>
            <person name="Alvarado L."/>
            <person name="Berlin A."/>
            <person name="Chapman S.B."/>
            <person name="Chen Z."/>
            <person name="Freedman E."/>
            <person name="Gellesch M."/>
            <person name="Goldberg J."/>
            <person name="Griggs A."/>
            <person name="Gujja S."/>
            <person name="Heilman E.R."/>
            <person name="Heiman D."/>
            <person name="Hepburn T."/>
            <person name="Howarth C."/>
            <person name="Jen D."/>
            <person name="Larson L."/>
            <person name="Mehta T."/>
            <person name="Neiman D."/>
            <person name="Pearson M."/>
            <person name="Roberts A."/>
            <person name="Saif S."/>
            <person name="Shea T."/>
            <person name="Shenoy N."/>
            <person name="Sisk P."/>
            <person name="Stolte C."/>
            <person name="Sykes S."/>
            <person name="Walk T."/>
            <person name="White J."/>
            <person name="Yandava C."/>
            <person name="Haas B."/>
            <person name="Nusbaum C."/>
            <person name="Birren B."/>
        </authorList>
    </citation>
    <scope>NUCLEOTIDE SEQUENCE [LARGE SCALE GENOMIC DNA]</scope>
    <source>
        <strain evidence="3">ATCC 64411 / 73-15</strain>
    </source>
</reference>
<dbReference type="EnsemblFungi" id="MAPG_03553T0">
    <property type="protein sequence ID" value="MAPG_03553T0"/>
    <property type="gene ID" value="MAPG_03553"/>
</dbReference>
<dbReference type="Proteomes" id="UP000011715">
    <property type="component" value="Unassembled WGS sequence"/>
</dbReference>
<reference evidence="2" key="5">
    <citation type="submission" date="2015-06" db="UniProtKB">
        <authorList>
            <consortium name="EnsemblFungi"/>
        </authorList>
    </citation>
    <scope>IDENTIFICATION</scope>
    <source>
        <strain evidence="2">ATCC 64411</strain>
    </source>
</reference>
<evidence type="ECO:0000313" key="2">
    <source>
        <dbReference type="EnsemblFungi" id="MAPG_03553T0"/>
    </source>
</evidence>
<dbReference type="EMBL" id="GL876968">
    <property type="protein sequence ID" value="KLU84512.1"/>
    <property type="molecule type" value="Genomic_DNA"/>
</dbReference>
<reference evidence="1" key="2">
    <citation type="submission" date="2010-05" db="EMBL/GenBank/DDBJ databases">
        <title>The Genome Sequence of Magnaporthe poae strain ATCC 64411.</title>
        <authorList>
            <consortium name="The Broad Institute Genome Sequencing Platform"/>
            <consortium name="Broad Institute Genome Sequencing Center for Infectious Disease"/>
            <person name="Ma L.-J."/>
            <person name="Dead R."/>
            <person name="Young S."/>
            <person name="Zeng Q."/>
            <person name="Koehrsen M."/>
            <person name="Alvarado L."/>
            <person name="Berlin A."/>
            <person name="Chapman S.B."/>
            <person name="Chen Z."/>
            <person name="Freedman E."/>
            <person name="Gellesch M."/>
            <person name="Goldberg J."/>
            <person name="Griggs A."/>
            <person name="Gujja S."/>
            <person name="Heilman E.R."/>
            <person name="Heiman D."/>
            <person name="Hepburn T."/>
            <person name="Howarth C."/>
            <person name="Jen D."/>
            <person name="Larson L."/>
            <person name="Mehta T."/>
            <person name="Neiman D."/>
            <person name="Pearson M."/>
            <person name="Roberts A."/>
            <person name="Saif S."/>
            <person name="Shea T."/>
            <person name="Shenoy N."/>
            <person name="Sisk P."/>
            <person name="Stolte C."/>
            <person name="Sykes S."/>
            <person name="Walk T."/>
            <person name="White J."/>
            <person name="Yandava C."/>
            <person name="Haas B."/>
            <person name="Nusbaum C."/>
            <person name="Birren B."/>
        </authorList>
    </citation>
    <scope>NUCLEOTIDE SEQUENCE</scope>
    <source>
        <strain evidence="1">ATCC 64411</strain>
    </source>
</reference>
<dbReference type="AlphaFoldDB" id="A0A0C4DUB5"/>
<proteinExistence type="predicted"/>